<dbReference type="AlphaFoldDB" id="A0A4Y2DA01"/>
<comment type="caution">
    <text evidence="1">The sequence shown here is derived from an EMBL/GenBank/DDBJ whole genome shotgun (WGS) entry which is preliminary data.</text>
</comment>
<protein>
    <submittedName>
        <fullName evidence="1">Uncharacterized protein</fullName>
    </submittedName>
</protein>
<gene>
    <name evidence="1" type="ORF">AVEN_229599_1</name>
</gene>
<keyword evidence="2" id="KW-1185">Reference proteome</keyword>
<evidence type="ECO:0000313" key="1">
    <source>
        <dbReference type="EMBL" id="GBM13632.1"/>
    </source>
</evidence>
<dbReference type="EMBL" id="BGPR01000331">
    <property type="protein sequence ID" value="GBM13632.1"/>
    <property type="molecule type" value="Genomic_DNA"/>
</dbReference>
<reference evidence="1 2" key="1">
    <citation type="journal article" date="2019" name="Sci. Rep.">
        <title>Orb-weaving spider Araneus ventricosus genome elucidates the spidroin gene catalogue.</title>
        <authorList>
            <person name="Kono N."/>
            <person name="Nakamura H."/>
            <person name="Ohtoshi R."/>
            <person name="Moran D.A.P."/>
            <person name="Shinohara A."/>
            <person name="Yoshida Y."/>
            <person name="Fujiwara M."/>
            <person name="Mori M."/>
            <person name="Tomita M."/>
            <person name="Arakawa K."/>
        </authorList>
    </citation>
    <scope>NUCLEOTIDE SEQUENCE [LARGE SCALE GENOMIC DNA]</scope>
</reference>
<name>A0A4Y2DA01_ARAVE</name>
<sequence length="104" mass="12027">MYERRTPSWIKCLPSEIGNTTDAPSSHGIWPIHETQLTINFDRHYVLCVEKLSRASFRRQRAVARMALMQAIGKYQLLDAIYMPGIYLAYAQSRPEQKRGLVQS</sequence>
<evidence type="ECO:0000313" key="2">
    <source>
        <dbReference type="Proteomes" id="UP000499080"/>
    </source>
</evidence>
<proteinExistence type="predicted"/>
<organism evidence="1 2">
    <name type="scientific">Araneus ventricosus</name>
    <name type="common">Orbweaver spider</name>
    <name type="synonym">Epeira ventricosa</name>
    <dbReference type="NCBI Taxonomy" id="182803"/>
    <lineage>
        <taxon>Eukaryota</taxon>
        <taxon>Metazoa</taxon>
        <taxon>Ecdysozoa</taxon>
        <taxon>Arthropoda</taxon>
        <taxon>Chelicerata</taxon>
        <taxon>Arachnida</taxon>
        <taxon>Araneae</taxon>
        <taxon>Araneomorphae</taxon>
        <taxon>Entelegynae</taxon>
        <taxon>Araneoidea</taxon>
        <taxon>Araneidae</taxon>
        <taxon>Araneus</taxon>
    </lineage>
</organism>
<dbReference type="Proteomes" id="UP000499080">
    <property type="component" value="Unassembled WGS sequence"/>
</dbReference>
<accession>A0A4Y2DA01</accession>